<comment type="cofactor">
    <cofactor evidence="1">
        <name>Mg(2+)</name>
        <dbReference type="ChEBI" id="CHEBI:18420"/>
    </cofactor>
</comment>
<feature type="domain" description="Helicase ATP-binding" evidence="16">
    <location>
        <begin position="14"/>
        <end position="182"/>
    </location>
</feature>
<keyword evidence="7 18" id="KW-0347">Helicase</keyword>
<evidence type="ECO:0000256" key="14">
    <source>
        <dbReference type="ARBA" id="ARBA00044550"/>
    </source>
</evidence>
<dbReference type="Pfam" id="PF16124">
    <property type="entry name" value="RecQ_Zn_bind"/>
    <property type="match status" value="1"/>
</dbReference>
<dbReference type="SUPFAM" id="SSF47819">
    <property type="entry name" value="HRDC-like"/>
    <property type="match status" value="1"/>
</dbReference>
<dbReference type="EMBL" id="CP138858">
    <property type="protein sequence ID" value="WPJ94604.1"/>
    <property type="molecule type" value="Genomic_DNA"/>
</dbReference>
<dbReference type="InterPro" id="IPR014001">
    <property type="entry name" value="Helicase_ATP-bd"/>
</dbReference>
<reference evidence="18 19" key="1">
    <citation type="submission" date="2023-11" db="EMBL/GenBank/DDBJ databases">
        <title>Coraliomargarita sp. nov., isolated from marine algae.</title>
        <authorList>
            <person name="Lee J.K."/>
            <person name="Baek J.H."/>
            <person name="Kim J.M."/>
            <person name="Choi D.G."/>
            <person name="Jeon C.O."/>
        </authorList>
    </citation>
    <scope>NUCLEOTIDE SEQUENCE [LARGE SCALE GENOMIC DNA]</scope>
    <source>
        <strain evidence="18 19">J2-16</strain>
    </source>
</reference>
<evidence type="ECO:0000259" key="17">
    <source>
        <dbReference type="PROSITE" id="PS51194"/>
    </source>
</evidence>
<evidence type="ECO:0000256" key="8">
    <source>
        <dbReference type="ARBA" id="ARBA00022840"/>
    </source>
</evidence>
<keyword evidence="19" id="KW-1185">Reference proteome</keyword>
<evidence type="ECO:0000256" key="1">
    <source>
        <dbReference type="ARBA" id="ARBA00001946"/>
    </source>
</evidence>
<dbReference type="Gene3D" id="3.40.50.300">
    <property type="entry name" value="P-loop containing nucleotide triphosphate hydrolases"/>
    <property type="match status" value="2"/>
</dbReference>
<keyword evidence="8" id="KW-0067">ATP-binding</keyword>
<accession>A0ABZ0REK9</accession>
<organism evidence="18 19">
    <name type="scientific">Coraliomargarita algicola</name>
    <dbReference type="NCBI Taxonomy" id="3092156"/>
    <lineage>
        <taxon>Bacteria</taxon>
        <taxon>Pseudomonadati</taxon>
        <taxon>Verrucomicrobiota</taxon>
        <taxon>Opitutia</taxon>
        <taxon>Puniceicoccales</taxon>
        <taxon>Coraliomargaritaceae</taxon>
        <taxon>Coraliomargarita</taxon>
    </lineage>
</organism>
<evidence type="ECO:0000313" key="18">
    <source>
        <dbReference type="EMBL" id="WPJ94604.1"/>
    </source>
</evidence>
<dbReference type="InterPro" id="IPR004589">
    <property type="entry name" value="DNA_helicase_ATP-dep_RecQ"/>
</dbReference>
<dbReference type="InterPro" id="IPR001650">
    <property type="entry name" value="Helicase_C-like"/>
</dbReference>
<proteinExistence type="inferred from homology"/>
<keyword evidence="9" id="KW-0238">DNA-binding</keyword>
<evidence type="ECO:0000256" key="5">
    <source>
        <dbReference type="ARBA" id="ARBA00022741"/>
    </source>
</evidence>
<dbReference type="SMART" id="SM00956">
    <property type="entry name" value="RQC"/>
    <property type="match status" value="1"/>
</dbReference>
<evidence type="ECO:0000256" key="10">
    <source>
        <dbReference type="ARBA" id="ARBA00023235"/>
    </source>
</evidence>
<dbReference type="InterPro" id="IPR036388">
    <property type="entry name" value="WH-like_DNA-bd_sf"/>
</dbReference>
<evidence type="ECO:0000256" key="13">
    <source>
        <dbReference type="ARBA" id="ARBA00044535"/>
    </source>
</evidence>
<evidence type="ECO:0000256" key="11">
    <source>
        <dbReference type="ARBA" id="ARBA00034617"/>
    </source>
</evidence>
<dbReference type="Pfam" id="PF09382">
    <property type="entry name" value="RQC"/>
    <property type="match status" value="1"/>
</dbReference>
<feature type="domain" description="Helicase C-terminal" evidence="17">
    <location>
        <begin position="205"/>
        <end position="351"/>
    </location>
</feature>
<dbReference type="Proteomes" id="UP001324993">
    <property type="component" value="Chromosome"/>
</dbReference>
<dbReference type="EC" id="5.6.2.4" evidence="12"/>
<dbReference type="Pfam" id="PF00570">
    <property type="entry name" value="HRDC"/>
    <property type="match status" value="1"/>
</dbReference>
<dbReference type="Pfam" id="PF00271">
    <property type="entry name" value="Helicase_C"/>
    <property type="match status" value="1"/>
</dbReference>
<evidence type="ECO:0000256" key="3">
    <source>
        <dbReference type="ARBA" id="ARBA00005446"/>
    </source>
</evidence>
<sequence>MACPPFGSRSKRLSKLYLEKKDTLVVMPTGGGKSLCFQLPALLLPGVTLVVSPLIALMKDQVDALQARGLPAGLLNSSQTLEEQRATLDAIRQRTLKLVYVAPERFRSQSFLNALPKDAISLFAIDEAHCLSQWGHDFRPDYMRLGEARKALGSPPCIALTATATPDVQGDIMQVLEMREPAEFVAGFARENLSFKVRKIGSNADKQEALLRLIKQHKTGIIYCATRKSVDKVAAAIEPLAGSVIRYHGGLSDKERTQAQEIFMQRKSNVVVATNAFGMGIDRADIRFVCHYEMPGSVEAYYQEGGRAGRDGAPSVCEMLFSYADKRVQDFFIEGANPGKELIARVFDMLCAESDENHEVRLPVDDLCERLNTGRKVNPMAVSTAISTLSRHKWIERFEVPGRRLKGTRILKLGQSGRDLPLDGQALAIKAQRDEARLKAVIDFAYASGCRQQWILNYFGERNSQPCGRCDGCRQRKQLANREVKADEWTLVKMALSGVARMSSRRAPDEWTPRFGKRKIIQCLLGSQSAPILDAGLDALSTYGILKREGSAFVDALFESFEQAGLVQVVTEEGFPLLKLTELGSQVMRGVAQPALALPERTAGSAGKVTTAKKLKKGQAPEGILDNALYQKLAAKRSEMAAANGKPAYTVFPNFVLVELANLKPSSEREAIKIRGIGPAKLKTVLPPFLEVIKAHNA</sequence>
<dbReference type="PROSITE" id="PS51192">
    <property type="entry name" value="HELICASE_ATP_BIND_1"/>
    <property type="match status" value="1"/>
</dbReference>
<feature type="domain" description="HRDC" evidence="15">
    <location>
        <begin position="623"/>
        <end position="698"/>
    </location>
</feature>
<dbReference type="SMART" id="SM00487">
    <property type="entry name" value="DEXDc"/>
    <property type="match status" value="1"/>
</dbReference>
<dbReference type="PROSITE" id="PS51194">
    <property type="entry name" value="HELICASE_CTER"/>
    <property type="match status" value="1"/>
</dbReference>
<evidence type="ECO:0000256" key="7">
    <source>
        <dbReference type="ARBA" id="ARBA00022806"/>
    </source>
</evidence>
<gene>
    <name evidence="18" type="ORF">SH580_14305</name>
</gene>
<evidence type="ECO:0000256" key="4">
    <source>
        <dbReference type="ARBA" id="ARBA00022723"/>
    </source>
</evidence>
<dbReference type="SMART" id="SM00490">
    <property type="entry name" value="HELICc"/>
    <property type="match status" value="1"/>
</dbReference>
<dbReference type="Pfam" id="PF00270">
    <property type="entry name" value="DEAD"/>
    <property type="match status" value="1"/>
</dbReference>
<evidence type="ECO:0000313" key="19">
    <source>
        <dbReference type="Proteomes" id="UP001324993"/>
    </source>
</evidence>
<keyword evidence="6 18" id="KW-0378">Hydrolase</keyword>
<dbReference type="InterPro" id="IPR036390">
    <property type="entry name" value="WH_DNA-bd_sf"/>
</dbReference>
<dbReference type="GO" id="GO:0003678">
    <property type="term" value="F:DNA helicase activity"/>
    <property type="evidence" value="ECO:0007669"/>
    <property type="project" value="UniProtKB-EC"/>
</dbReference>
<dbReference type="InterPro" id="IPR002121">
    <property type="entry name" value="HRDC_dom"/>
</dbReference>
<keyword evidence="10" id="KW-0413">Isomerase</keyword>
<dbReference type="InterPro" id="IPR018982">
    <property type="entry name" value="RQC_domain"/>
</dbReference>
<comment type="similarity">
    <text evidence="3">Belongs to the helicase family. RecQ subfamily.</text>
</comment>
<dbReference type="NCBIfam" id="TIGR00614">
    <property type="entry name" value="recQ_fam"/>
    <property type="match status" value="1"/>
</dbReference>
<evidence type="ECO:0000256" key="2">
    <source>
        <dbReference type="ARBA" id="ARBA00001947"/>
    </source>
</evidence>
<comment type="catalytic activity">
    <reaction evidence="11">
        <text>Couples ATP hydrolysis with the unwinding of duplex DNA by translocating in the 3'-5' direction.</text>
        <dbReference type="EC" id="5.6.2.4"/>
    </reaction>
</comment>
<dbReference type="PROSITE" id="PS50967">
    <property type="entry name" value="HRDC"/>
    <property type="match status" value="1"/>
</dbReference>
<dbReference type="Gene3D" id="1.10.10.10">
    <property type="entry name" value="Winged helix-like DNA-binding domain superfamily/Winged helix DNA-binding domain"/>
    <property type="match status" value="1"/>
</dbReference>
<protein>
    <recommendedName>
        <fullName evidence="13">ATP-dependent DNA helicase RecQ</fullName>
        <ecNumber evidence="12">5.6.2.4</ecNumber>
    </recommendedName>
    <alternativeName>
        <fullName evidence="14">DNA 3'-5' helicase RecQ</fullName>
    </alternativeName>
</protein>
<dbReference type="InterPro" id="IPR044876">
    <property type="entry name" value="HRDC_dom_sf"/>
</dbReference>
<evidence type="ECO:0000259" key="15">
    <source>
        <dbReference type="PROSITE" id="PS50967"/>
    </source>
</evidence>
<dbReference type="InterPro" id="IPR011545">
    <property type="entry name" value="DEAD/DEAH_box_helicase_dom"/>
</dbReference>
<dbReference type="InterPro" id="IPR027417">
    <property type="entry name" value="P-loop_NTPase"/>
</dbReference>
<dbReference type="Gene3D" id="1.10.150.80">
    <property type="entry name" value="HRDC domain"/>
    <property type="match status" value="1"/>
</dbReference>
<dbReference type="InterPro" id="IPR032284">
    <property type="entry name" value="RecQ_Zn-bd"/>
</dbReference>
<dbReference type="RefSeq" id="WP_319831520.1">
    <property type="nucleotide sequence ID" value="NZ_CP138858.1"/>
</dbReference>
<keyword evidence="4" id="KW-0479">Metal-binding</keyword>
<dbReference type="SUPFAM" id="SSF52540">
    <property type="entry name" value="P-loop containing nucleoside triphosphate hydrolases"/>
    <property type="match status" value="1"/>
</dbReference>
<keyword evidence="5" id="KW-0547">Nucleotide-binding</keyword>
<dbReference type="GO" id="GO:0016787">
    <property type="term" value="F:hydrolase activity"/>
    <property type="evidence" value="ECO:0007669"/>
    <property type="project" value="UniProtKB-KW"/>
</dbReference>
<evidence type="ECO:0000256" key="9">
    <source>
        <dbReference type="ARBA" id="ARBA00023125"/>
    </source>
</evidence>
<evidence type="ECO:0000259" key="16">
    <source>
        <dbReference type="PROSITE" id="PS51192"/>
    </source>
</evidence>
<name>A0ABZ0REK9_9BACT</name>
<dbReference type="CDD" id="cd17920">
    <property type="entry name" value="DEXHc_RecQ"/>
    <property type="match status" value="1"/>
</dbReference>
<comment type="cofactor">
    <cofactor evidence="2">
        <name>Zn(2+)</name>
        <dbReference type="ChEBI" id="CHEBI:29105"/>
    </cofactor>
</comment>
<dbReference type="PANTHER" id="PTHR13710">
    <property type="entry name" value="DNA HELICASE RECQ FAMILY MEMBER"/>
    <property type="match status" value="1"/>
</dbReference>
<dbReference type="InterPro" id="IPR010997">
    <property type="entry name" value="HRDC-like_sf"/>
</dbReference>
<evidence type="ECO:0000256" key="12">
    <source>
        <dbReference type="ARBA" id="ARBA00034808"/>
    </source>
</evidence>
<evidence type="ECO:0000256" key="6">
    <source>
        <dbReference type="ARBA" id="ARBA00022801"/>
    </source>
</evidence>
<dbReference type="SUPFAM" id="SSF46785">
    <property type="entry name" value="Winged helix' DNA-binding domain"/>
    <property type="match status" value="1"/>
</dbReference>
<dbReference type="PANTHER" id="PTHR13710:SF105">
    <property type="entry name" value="ATP-DEPENDENT DNA HELICASE Q1"/>
    <property type="match status" value="1"/>
</dbReference>